<feature type="compositionally biased region" description="Basic and acidic residues" evidence="1">
    <location>
        <begin position="122"/>
        <end position="131"/>
    </location>
</feature>
<sequence length="217" mass="24816">MAMMDLQRKTILQDDNAPRRRSWNLSQLRNDQSHRYSLYDPMYGTIGQFVDPHLRFFASSNRNNGNGTGSPNRPHYKKWTNYHNLYLNESINEITYISKITRIKTHGCDRTRVGPVSISNPKLEDSARSTESKTCNPWSMAAQPSSVPPRPVDSIPAALCSAISFCGSTSRPQQIIERKTILQVDSAPRRRSWNLPQLRNDQGHSYGMTLYQEDTIN</sequence>
<reference evidence="3" key="1">
    <citation type="submission" date="2024-07" db="EMBL/GenBank/DDBJ databases">
        <title>Two chromosome-level genome assemblies of Korean endemic species Abeliophyllum distichum and Forsythia ovata (Oleaceae).</title>
        <authorList>
            <person name="Jang H."/>
        </authorList>
    </citation>
    <scope>NUCLEOTIDE SEQUENCE [LARGE SCALE GENOMIC DNA]</scope>
</reference>
<feature type="compositionally biased region" description="Polar residues" evidence="1">
    <location>
        <begin position="132"/>
        <end position="145"/>
    </location>
</feature>
<dbReference type="AlphaFoldDB" id="A0ABD1WI53"/>
<dbReference type="EMBL" id="JBFOLJ010000003">
    <property type="protein sequence ID" value="KAL2549376.1"/>
    <property type="molecule type" value="Genomic_DNA"/>
</dbReference>
<dbReference type="Proteomes" id="UP001604277">
    <property type="component" value="Unassembled WGS sequence"/>
</dbReference>
<protein>
    <submittedName>
        <fullName evidence="2">Uncharacterized protein</fullName>
    </submittedName>
</protein>
<evidence type="ECO:0000256" key="1">
    <source>
        <dbReference type="SAM" id="MobiDB-lite"/>
    </source>
</evidence>
<organism evidence="2 3">
    <name type="scientific">Forsythia ovata</name>
    <dbReference type="NCBI Taxonomy" id="205694"/>
    <lineage>
        <taxon>Eukaryota</taxon>
        <taxon>Viridiplantae</taxon>
        <taxon>Streptophyta</taxon>
        <taxon>Embryophyta</taxon>
        <taxon>Tracheophyta</taxon>
        <taxon>Spermatophyta</taxon>
        <taxon>Magnoliopsida</taxon>
        <taxon>eudicotyledons</taxon>
        <taxon>Gunneridae</taxon>
        <taxon>Pentapetalae</taxon>
        <taxon>asterids</taxon>
        <taxon>lamiids</taxon>
        <taxon>Lamiales</taxon>
        <taxon>Oleaceae</taxon>
        <taxon>Forsythieae</taxon>
        <taxon>Forsythia</taxon>
    </lineage>
</organism>
<evidence type="ECO:0000313" key="3">
    <source>
        <dbReference type="Proteomes" id="UP001604277"/>
    </source>
</evidence>
<gene>
    <name evidence="2" type="ORF">Fot_10906</name>
</gene>
<feature type="region of interest" description="Disordered" evidence="1">
    <location>
        <begin position="114"/>
        <end position="149"/>
    </location>
</feature>
<comment type="caution">
    <text evidence="2">The sequence shown here is derived from an EMBL/GenBank/DDBJ whole genome shotgun (WGS) entry which is preliminary data.</text>
</comment>
<proteinExistence type="predicted"/>
<accession>A0ABD1WI53</accession>
<name>A0ABD1WI53_9LAMI</name>
<evidence type="ECO:0000313" key="2">
    <source>
        <dbReference type="EMBL" id="KAL2549376.1"/>
    </source>
</evidence>
<keyword evidence="3" id="KW-1185">Reference proteome</keyword>